<evidence type="ECO:0000313" key="4">
    <source>
        <dbReference type="Proteomes" id="UP001361239"/>
    </source>
</evidence>
<sequence length="169" mass="17392">MHHILAASLCGAAAAAWLGGAVEAQAQTPAAASAAAPKRGAVIGAAVHVSDLQRSLKFYRDALGMRVMAQFSPPGAADKSRPDTVLNFGNGPADTMLMLLSDRSASGTRPIEHGFGFARVVLRLPDLQAANASLRANGFPAGEIKGAHGTVTLMMLTDPDGYTVEVIQG</sequence>
<dbReference type="PROSITE" id="PS51819">
    <property type="entry name" value="VOC"/>
    <property type="match status" value="1"/>
</dbReference>
<dbReference type="InterPro" id="IPR004360">
    <property type="entry name" value="Glyas_Fos-R_dOase_dom"/>
</dbReference>
<reference evidence="3 4" key="1">
    <citation type="submission" date="2024-03" db="EMBL/GenBank/DDBJ databases">
        <authorList>
            <person name="Jo J.-H."/>
        </authorList>
    </citation>
    <scope>NUCLEOTIDE SEQUENCE [LARGE SCALE GENOMIC DNA]</scope>
    <source>
        <strain evidence="3 4">PS1R-30</strain>
    </source>
</reference>
<dbReference type="Pfam" id="PF00903">
    <property type="entry name" value="Glyoxalase"/>
    <property type="match status" value="1"/>
</dbReference>
<dbReference type="EMBL" id="JBBHJZ010000006">
    <property type="protein sequence ID" value="MEJ5979276.1"/>
    <property type="molecule type" value="Genomic_DNA"/>
</dbReference>
<evidence type="ECO:0000256" key="1">
    <source>
        <dbReference type="SAM" id="SignalP"/>
    </source>
</evidence>
<gene>
    <name evidence="3" type="ORF">WG901_21665</name>
</gene>
<dbReference type="InterPro" id="IPR037523">
    <property type="entry name" value="VOC_core"/>
</dbReference>
<organism evidence="3 4">
    <name type="scientific">Novosphingobium anseongense</name>
    <dbReference type="NCBI Taxonomy" id="3133436"/>
    <lineage>
        <taxon>Bacteria</taxon>
        <taxon>Pseudomonadati</taxon>
        <taxon>Pseudomonadota</taxon>
        <taxon>Alphaproteobacteria</taxon>
        <taxon>Sphingomonadales</taxon>
        <taxon>Sphingomonadaceae</taxon>
        <taxon>Novosphingobium</taxon>
    </lineage>
</organism>
<name>A0ABU8S1P1_9SPHN</name>
<dbReference type="Proteomes" id="UP001361239">
    <property type="component" value="Unassembled WGS sequence"/>
</dbReference>
<keyword evidence="1" id="KW-0732">Signal</keyword>
<evidence type="ECO:0000313" key="3">
    <source>
        <dbReference type="EMBL" id="MEJ5979276.1"/>
    </source>
</evidence>
<dbReference type="RefSeq" id="WP_339589241.1">
    <property type="nucleotide sequence ID" value="NZ_JBBHJZ010000006.1"/>
</dbReference>
<comment type="caution">
    <text evidence="3">The sequence shown here is derived from an EMBL/GenBank/DDBJ whole genome shotgun (WGS) entry which is preliminary data.</text>
</comment>
<feature type="signal peptide" evidence="1">
    <location>
        <begin position="1"/>
        <end position="26"/>
    </location>
</feature>
<dbReference type="SUPFAM" id="SSF54593">
    <property type="entry name" value="Glyoxalase/Bleomycin resistance protein/Dihydroxybiphenyl dioxygenase"/>
    <property type="match status" value="1"/>
</dbReference>
<dbReference type="Gene3D" id="3.10.180.10">
    <property type="entry name" value="2,3-Dihydroxybiphenyl 1,2-Dioxygenase, domain 1"/>
    <property type="match status" value="1"/>
</dbReference>
<proteinExistence type="predicted"/>
<accession>A0ABU8S1P1</accession>
<keyword evidence="4" id="KW-1185">Reference proteome</keyword>
<dbReference type="InterPro" id="IPR029068">
    <property type="entry name" value="Glyas_Bleomycin-R_OHBP_Dase"/>
</dbReference>
<protein>
    <submittedName>
        <fullName evidence="3">VOC family protein</fullName>
    </submittedName>
</protein>
<feature type="domain" description="VOC" evidence="2">
    <location>
        <begin position="41"/>
        <end position="169"/>
    </location>
</feature>
<feature type="chain" id="PRO_5045373560" evidence="1">
    <location>
        <begin position="27"/>
        <end position="169"/>
    </location>
</feature>
<evidence type="ECO:0000259" key="2">
    <source>
        <dbReference type="PROSITE" id="PS51819"/>
    </source>
</evidence>